<evidence type="ECO:0000313" key="1">
    <source>
        <dbReference type="EMBL" id="MDW8548409.1"/>
    </source>
</evidence>
<reference evidence="1 2" key="1">
    <citation type="submission" date="2023-11" db="EMBL/GenBank/DDBJ databases">
        <title>First isolation, identification, and characterization of non-pathogenic Epilithonimonas ginsengisoli isolated from diseased farmed rainbow trout (Oncorhynchus mykiss) in Chile.</title>
        <authorList>
            <person name="Miranda C.D."/>
            <person name="Irgang R."/>
            <person name="Concha C."/>
            <person name="Rojas R."/>
            <person name="Avendano R."/>
        </authorList>
    </citation>
    <scope>NUCLEOTIDE SEQUENCE [LARGE SCALE GENOMIC DNA]</scope>
    <source>
        <strain evidence="1 2">FP99</strain>
    </source>
</reference>
<dbReference type="Pfam" id="PF13424">
    <property type="entry name" value="TPR_12"/>
    <property type="match status" value="1"/>
</dbReference>
<dbReference type="Gene3D" id="1.25.40.10">
    <property type="entry name" value="Tetratricopeptide repeat domain"/>
    <property type="match status" value="2"/>
</dbReference>
<dbReference type="InterPro" id="IPR019734">
    <property type="entry name" value="TPR_rpt"/>
</dbReference>
<comment type="caution">
    <text evidence="1">The sequence shown here is derived from an EMBL/GenBank/DDBJ whole genome shotgun (WGS) entry which is preliminary data.</text>
</comment>
<evidence type="ECO:0000313" key="2">
    <source>
        <dbReference type="Proteomes" id="UP001204439"/>
    </source>
</evidence>
<keyword evidence="2" id="KW-1185">Reference proteome</keyword>
<gene>
    <name evidence="1" type="ORF">NG800_005780</name>
</gene>
<sequence>MKRVLFILILFSFTGIFKSQYNEELYKKAFSYVYENPDNALILVQKMLKNEKNIDNKIKLYQLLSRVYMSKRDMDKSLDYVLKMKELRKSISNPEQKIKILTSIALQYQNMGLYSKTTESLDEHYKLCQTLPDGKFKTLYLGLNSAVRGMFYKNQDNNELALEKFLAGLDYVKKVGNYENSIANSSAILYNIGYCYFYLKKYKEAEKYFIQSADFAKAVQAESLEAFAYKGLSENFTILGKHQEAIELLKNLSICPKKSATLS</sequence>
<proteinExistence type="predicted"/>
<dbReference type="Proteomes" id="UP001204439">
    <property type="component" value="Unassembled WGS sequence"/>
</dbReference>
<dbReference type="SMART" id="SM00028">
    <property type="entry name" value="TPR"/>
    <property type="match status" value="3"/>
</dbReference>
<dbReference type="RefSeq" id="WP_063968644.1">
    <property type="nucleotide sequence ID" value="NZ_JAMXLT020000008.1"/>
</dbReference>
<dbReference type="EMBL" id="JAMXLT020000008">
    <property type="protein sequence ID" value="MDW8548409.1"/>
    <property type="molecule type" value="Genomic_DNA"/>
</dbReference>
<dbReference type="InterPro" id="IPR011990">
    <property type="entry name" value="TPR-like_helical_dom_sf"/>
</dbReference>
<accession>A0ABU4JFK8</accession>
<name>A0ABU4JFK8_9FLAO</name>
<dbReference type="SUPFAM" id="SSF48452">
    <property type="entry name" value="TPR-like"/>
    <property type="match status" value="2"/>
</dbReference>
<organism evidence="1 2">
    <name type="scientific">Epilithonimonas ginsengisoli</name>
    <dbReference type="NCBI Taxonomy" id="1245592"/>
    <lineage>
        <taxon>Bacteria</taxon>
        <taxon>Pseudomonadati</taxon>
        <taxon>Bacteroidota</taxon>
        <taxon>Flavobacteriia</taxon>
        <taxon>Flavobacteriales</taxon>
        <taxon>Weeksellaceae</taxon>
        <taxon>Chryseobacterium group</taxon>
        <taxon>Epilithonimonas</taxon>
    </lineage>
</organism>
<protein>
    <submittedName>
        <fullName evidence="1">Tetratricopeptide repeat protein</fullName>
    </submittedName>
</protein>